<evidence type="ECO:0000256" key="1">
    <source>
        <dbReference type="ARBA" id="ARBA00004123"/>
    </source>
</evidence>
<feature type="compositionally biased region" description="Basic and acidic residues" evidence="4">
    <location>
        <begin position="40"/>
        <end position="53"/>
    </location>
</feature>
<comment type="subcellular location">
    <subcellularLocation>
        <location evidence="1">Nucleus</location>
    </subcellularLocation>
</comment>
<accession>A0A914D1I8</accession>
<dbReference type="AlphaFoldDB" id="A0A914D1I8"/>
<keyword evidence="5" id="KW-1185">Reference proteome</keyword>
<dbReference type="WBParaSite" id="ACRNAN_scaffold17423.g17009.t1">
    <property type="protein sequence ID" value="ACRNAN_scaffold17423.g17009.t1"/>
    <property type="gene ID" value="ACRNAN_scaffold17423.g17009"/>
</dbReference>
<reference evidence="6" key="1">
    <citation type="submission" date="2022-11" db="UniProtKB">
        <authorList>
            <consortium name="WormBaseParasite"/>
        </authorList>
    </citation>
    <scope>IDENTIFICATION</scope>
</reference>
<sequence length="123" mass="13589">MSEEQLNVNEAETKVEESLEQPLTGEAIANNPDQEMTEVSEEKAADNNAERTATEVAQVNQSDVANKEEANFNALKSLPTRSYLDQTVVPILLQALGAVAKERPPNPIDFVANYLLTNKDRFN</sequence>
<keyword evidence="3" id="KW-0539">Nucleus</keyword>
<dbReference type="Gene3D" id="1.20.890.10">
    <property type="entry name" value="cAMP-dependent protein kinase regulatory subunit, dimerization-anchoring domain"/>
    <property type="match status" value="1"/>
</dbReference>
<organism evidence="5 6">
    <name type="scientific">Acrobeloides nanus</name>
    <dbReference type="NCBI Taxonomy" id="290746"/>
    <lineage>
        <taxon>Eukaryota</taxon>
        <taxon>Metazoa</taxon>
        <taxon>Ecdysozoa</taxon>
        <taxon>Nematoda</taxon>
        <taxon>Chromadorea</taxon>
        <taxon>Rhabditida</taxon>
        <taxon>Tylenchina</taxon>
        <taxon>Cephalobomorpha</taxon>
        <taxon>Cephaloboidea</taxon>
        <taxon>Cephalobidae</taxon>
        <taxon>Acrobeloides</taxon>
    </lineage>
</organism>
<evidence type="ECO:0000313" key="5">
    <source>
        <dbReference type="Proteomes" id="UP000887540"/>
    </source>
</evidence>
<dbReference type="Proteomes" id="UP000887540">
    <property type="component" value="Unplaced"/>
</dbReference>
<feature type="compositionally biased region" description="Polar residues" evidence="4">
    <location>
        <begin position="1"/>
        <end position="10"/>
    </location>
</feature>
<comment type="similarity">
    <text evidence="2">Belongs to the dpy-30 family.</text>
</comment>
<evidence type="ECO:0000256" key="4">
    <source>
        <dbReference type="SAM" id="MobiDB-lite"/>
    </source>
</evidence>
<feature type="region of interest" description="Disordered" evidence="4">
    <location>
        <begin position="1"/>
        <end position="55"/>
    </location>
</feature>
<proteinExistence type="inferred from homology"/>
<dbReference type="GO" id="GO:0005634">
    <property type="term" value="C:nucleus"/>
    <property type="evidence" value="ECO:0007669"/>
    <property type="project" value="UniProtKB-SubCell"/>
</dbReference>
<evidence type="ECO:0000313" key="6">
    <source>
        <dbReference type="WBParaSite" id="ACRNAN_scaffold17423.g17009.t1"/>
    </source>
</evidence>
<evidence type="ECO:0000256" key="2">
    <source>
        <dbReference type="ARBA" id="ARBA00010849"/>
    </source>
</evidence>
<dbReference type="InterPro" id="IPR049629">
    <property type="entry name" value="DPY30_SDC1_DD"/>
</dbReference>
<protein>
    <submittedName>
        <fullName evidence="6">Dpy-30-like protein</fullName>
    </submittedName>
</protein>
<dbReference type="InterPro" id="IPR007858">
    <property type="entry name" value="Dpy-30_motif"/>
</dbReference>
<dbReference type="FunFam" id="1.20.890.10:FF:000003">
    <property type="entry name" value="protein dpy-30 homolog"/>
    <property type="match status" value="1"/>
</dbReference>
<name>A0A914D1I8_9BILA</name>
<evidence type="ECO:0000256" key="3">
    <source>
        <dbReference type="ARBA" id="ARBA00023242"/>
    </source>
</evidence>
<dbReference type="Pfam" id="PF05186">
    <property type="entry name" value="Dpy-30"/>
    <property type="match status" value="1"/>
</dbReference>
<dbReference type="CDD" id="cd22965">
    <property type="entry name" value="DD_DPY30_SDC1"/>
    <property type="match status" value="1"/>
</dbReference>